<evidence type="ECO:0000313" key="2">
    <source>
        <dbReference type="EMBL" id="KAK3387613.1"/>
    </source>
</evidence>
<feature type="region of interest" description="Disordered" evidence="1">
    <location>
        <begin position="1"/>
        <end position="24"/>
    </location>
</feature>
<reference evidence="2" key="2">
    <citation type="submission" date="2023-06" db="EMBL/GenBank/DDBJ databases">
        <authorList>
            <consortium name="Lawrence Berkeley National Laboratory"/>
            <person name="Haridas S."/>
            <person name="Hensen N."/>
            <person name="Bonometti L."/>
            <person name="Westerberg I."/>
            <person name="Brannstrom I.O."/>
            <person name="Guillou S."/>
            <person name="Cros-Aarteil S."/>
            <person name="Calhoun S."/>
            <person name="Kuo A."/>
            <person name="Mondo S."/>
            <person name="Pangilinan J."/>
            <person name="Riley R."/>
            <person name="LaButti K."/>
            <person name="Andreopoulos B."/>
            <person name="Lipzen A."/>
            <person name="Chen C."/>
            <person name="Yanf M."/>
            <person name="Daum C."/>
            <person name="Ng V."/>
            <person name="Clum A."/>
            <person name="Steindorff A."/>
            <person name="Ohm R."/>
            <person name="Martin F."/>
            <person name="Silar P."/>
            <person name="Natvig D."/>
            <person name="Lalanne C."/>
            <person name="Gautier V."/>
            <person name="Ament-velasquez S.L."/>
            <person name="Kruys A."/>
            <person name="Hutchinson M.I."/>
            <person name="Powell A.J."/>
            <person name="Barry K."/>
            <person name="Miller A.N."/>
            <person name="Grigoriev I.V."/>
            <person name="Debuchy R."/>
            <person name="Gladieux P."/>
            <person name="Thoren M.H."/>
            <person name="Johannesson H."/>
        </authorList>
    </citation>
    <scope>NUCLEOTIDE SEQUENCE</scope>
    <source>
        <strain evidence="2">CBS 232.78</strain>
    </source>
</reference>
<evidence type="ECO:0000313" key="3">
    <source>
        <dbReference type="Proteomes" id="UP001285441"/>
    </source>
</evidence>
<dbReference type="EMBL" id="JAULSW010000003">
    <property type="protein sequence ID" value="KAK3387613.1"/>
    <property type="molecule type" value="Genomic_DNA"/>
</dbReference>
<dbReference type="AlphaFoldDB" id="A0AAE0NTT6"/>
<evidence type="ECO:0000256" key="1">
    <source>
        <dbReference type="SAM" id="MobiDB-lite"/>
    </source>
</evidence>
<protein>
    <submittedName>
        <fullName evidence="2">Uncharacterized protein</fullName>
    </submittedName>
</protein>
<dbReference type="Proteomes" id="UP001285441">
    <property type="component" value="Unassembled WGS sequence"/>
</dbReference>
<comment type="caution">
    <text evidence="2">The sequence shown here is derived from an EMBL/GenBank/DDBJ whole genome shotgun (WGS) entry which is preliminary data.</text>
</comment>
<gene>
    <name evidence="2" type="ORF">B0H63DRAFT_470510</name>
</gene>
<keyword evidence="3" id="KW-1185">Reference proteome</keyword>
<reference evidence="2" key="1">
    <citation type="journal article" date="2023" name="Mol. Phylogenet. Evol.">
        <title>Genome-scale phylogeny and comparative genomics of the fungal order Sordariales.</title>
        <authorList>
            <person name="Hensen N."/>
            <person name="Bonometti L."/>
            <person name="Westerberg I."/>
            <person name="Brannstrom I.O."/>
            <person name="Guillou S."/>
            <person name="Cros-Aarteil S."/>
            <person name="Calhoun S."/>
            <person name="Haridas S."/>
            <person name="Kuo A."/>
            <person name="Mondo S."/>
            <person name="Pangilinan J."/>
            <person name="Riley R."/>
            <person name="LaButti K."/>
            <person name="Andreopoulos B."/>
            <person name="Lipzen A."/>
            <person name="Chen C."/>
            <person name="Yan M."/>
            <person name="Daum C."/>
            <person name="Ng V."/>
            <person name="Clum A."/>
            <person name="Steindorff A."/>
            <person name="Ohm R.A."/>
            <person name="Martin F."/>
            <person name="Silar P."/>
            <person name="Natvig D.O."/>
            <person name="Lalanne C."/>
            <person name="Gautier V."/>
            <person name="Ament-Velasquez S.L."/>
            <person name="Kruys A."/>
            <person name="Hutchinson M.I."/>
            <person name="Powell A.J."/>
            <person name="Barry K."/>
            <person name="Miller A.N."/>
            <person name="Grigoriev I.V."/>
            <person name="Debuchy R."/>
            <person name="Gladieux P."/>
            <person name="Hiltunen Thoren M."/>
            <person name="Johannesson H."/>
        </authorList>
    </citation>
    <scope>NUCLEOTIDE SEQUENCE</scope>
    <source>
        <strain evidence="2">CBS 232.78</strain>
    </source>
</reference>
<organism evidence="2 3">
    <name type="scientific">Podospora didyma</name>
    <dbReference type="NCBI Taxonomy" id="330526"/>
    <lineage>
        <taxon>Eukaryota</taxon>
        <taxon>Fungi</taxon>
        <taxon>Dikarya</taxon>
        <taxon>Ascomycota</taxon>
        <taxon>Pezizomycotina</taxon>
        <taxon>Sordariomycetes</taxon>
        <taxon>Sordariomycetidae</taxon>
        <taxon>Sordariales</taxon>
        <taxon>Podosporaceae</taxon>
        <taxon>Podospora</taxon>
    </lineage>
</organism>
<name>A0AAE0NTT6_9PEZI</name>
<proteinExistence type="predicted"/>
<accession>A0AAE0NTT6</accession>
<sequence>MSSISPYKTQKWEARATQLRPNQTTPSRLADFRSMVHRNRTLVGYIWFCLELDDYNCTKCAPRNSLTLDELAEAVSISDTDTRPITASF</sequence>